<feature type="transmembrane region" description="Helical" evidence="1">
    <location>
        <begin position="34"/>
        <end position="53"/>
    </location>
</feature>
<keyword evidence="1" id="KW-0472">Membrane</keyword>
<sequence length="222" mass="24384">MTHPERLAGNNIILLVCLLALILFYPLFEKDNSLVRDLLLTGIFFSGIYSLEFSARSRMVLLPLASLTAATTWIHHYIETDWMSLIDFGTSSVTLAVIVVLMIRHIARSRVVTPTIILSSVNGYVLLGVLGATLFSIANGTHMFFHGAESAGILLPDQGTPEYSDYLYLSFITLTTVGYGDVMAVSHLTRSVAILIGLSGQLYMTILIAMLVGKFLATNERH</sequence>
<feature type="transmembrane region" description="Helical" evidence="1">
    <location>
        <begin position="166"/>
        <end position="185"/>
    </location>
</feature>
<organism evidence="3 4">
    <name type="scientific">Candidatus Contendobacter odensis Run_B_J11</name>
    <dbReference type="NCBI Taxonomy" id="1400861"/>
    <lineage>
        <taxon>Bacteria</taxon>
        <taxon>Pseudomonadati</taxon>
        <taxon>Pseudomonadota</taxon>
        <taxon>Gammaproteobacteria</taxon>
        <taxon>Candidatus Competibacteraceae</taxon>
        <taxon>Candidatus Contendibacter</taxon>
    </lineage>
</organism>
<accession>A0A7U7GCC4</accession>
<keyword evidence="1" id="KW-0812">Transmembrane</keyword>
<name>A0A7U7GCC4_9GAMM</name>
<feature type="transmembrane region" description="Helical" evidence="1">
    <location>
        <begin position="12"/>
        <end position="28"/>
    </location>
</feature>
<protein>
    <recommendedName>
        <fullName evidence="2">Potassium channel domain-containing protein</fullName>
    </recommendedName>
</protein>
<feature type="transmembrane region" description="Helical" evidence="1">
    <location>
        <begin position="124"/>
        <end position="146"/>
    </location>
</feature>
<gene>
    <name evidence="3" type="ORF">BN874_2520017</name>
</gene>
<evidence type="ECO:0000259" key="2">
    <source>
        <dbReference type="Pfam" id="PF07885"/>
    </source>
</evidence>
<dbReference type="SUPFAM" id="SSF81324">
    <property type="entry name" value="Voltage-gated potassium channels"/>
    <property type="match status" value="1"/>
</dbReference>
<keyword evidence="1" id="KW-1133">Transmembrane helix</keyword>
<proteinExistence type="predicted"/>
<dbReference type="AlphaFoldDB" id="A0A7U7GCC4"/>
<evidence type="ECO:0000313" key="3">
    <source>
        <dbReference type="EMBL" id="CDH45537.1"/>
    </source>
</evidence>
<feature type="domain" description="Potassium channel" evidence="2">
    <location>
        <begin position="157"/>
        <end position="212"/>
    </location>
</feature>
<dbReference type="Gene3D" id="1.10.287.70">
    <property type="match status" value="1"/>
</dbReference>
<evidence type="ECO:0000313" key="4">
    <source>
        <dbReference type="Proteomes" id="UP000019184"/>
    </source>
</evidence>
<comment type="caution">
    <text evidence="3">The sequence shown here is derived from an EMBL/GenBank/DDBJ whole genome shotgun (WGS) entry which is preliminary data.</text>
</comment>
<dbReference type="Proteomes" id="UP000019184">
    <property type="component" value="Unassembled WGS sequence"/>
</dbReference>
<feature type="transmembrane region" description="Helical" evidence="1">
    <location>
        <begin position="192"/>
        <end position="217"/>
    </location>
</feature>
<reference evidence="3 4" key="1">
    <citation type="journal article" date="2014" name="ISME J.">
        <title>Candidatus Competibacter-lineage genomes retrieved from metagenomes reveal functional metabolic diversity.</title>
        <authorList>
            <person name="McIlroy S.J."/>
            <person name="Albertsen M."/>
            <person name="Andresen E.K."/>
            <person name="Saunders A.M."/>
            <person name="Kristiansen R."/>
            <person name="Stokholm-Bjerregaard M."/>
            <person name="Nielsen K.L."/>
            <person name="Nielsen P.H."/>
        </authorList>
    </citation>
    <scope>NUCLEOTIDE SEQUENCE [LARGE SCALE GENOMIC DNA]</scope>
    <source>
        <strain evidence="3 4">Run_B_J11</strain>
    </source>
</reference>
<evidence type="ECO:0000256" key="1">
    <source>
        <dbReference type="SAM" id="Phobius"/>
    </source>
</evidence>
<keyword evidence="4" id="KW-1185">Reference proteome</keyword>
<dbReference type="OrthoDB" id="9813518at2"/>
<dbReference type="RefSeq" id="WP_034433337.1">
    <property type="nucleotide sequence ID" value="NZ_CBTK010000171.1"/>
</dbReference>
<dbReference type="InterPro" id="IPR013099">
    <property type="entry name" value="K_chnl_dom"/>
</dbReference>
<dbReference type="Pfam" id="PF07885">
    <property type="entry name" value="Ion_trans_2"/>
    <property type="match status" value="1"/>
</dbReference>
<feature type="transmembrane region" description="Helical" evidence="1">
    <location>
        <begin position="84"/>
        <end position="103"/>
    </location>
</feature>
<feature type="transmembrane region" description="Helical" evidence="1">
    <location>
        <begin position="60"/>
        <end position="78"/>
    </location>
</feature>
<dbReference type="EMBL" id="CBTK010000171">
    <property type="protein sequence ID" value="CDH45537.1"/>
    <property type="molecule type" value="Genomic_DNA"/>
</dbReference>